<evidence type="ECO:0000256" key="1">
    <source>
        <dbReference type="SAM" id="MobiDB-lite"/>
    </source>
</evidence>
<dbReference type="AlphaFoldDB" id="A0A7W7SSB1"/>
<keyword evidence="2" id="KW-0732">Signal</keyword>
<evidence type="ECO:0000256" key="2">
    <source>
        <dbReference type="SAM" id="SignalP"/>
    </source>
</evidence>
<protein>
    <submittedName>
        <fullName evidence="3">Uncharacterized protein</fullName>
    </submittedName>
</protein>
<feature type="compositionally biased region" description="Low complexity" evidence="1">
    <location>
        <begin position="24"/>
        <end position="40"/>
    </location>
</feature>
<dbReference type="PROSITE" id="PS51257">
    <property type="entry name" value="PROKAR_LIPOPROTEIN"/>
    <property type="match status" value="1"/>
</dbReference>
<accession>A0A7W7SSB1</accession>
<dbReference type="EMBL" id="JACHJW010000001">
    <property type="protein sequence ID" value="MBB4960014.1"/>
    <property type="molecule type" value="Genomic_DNA"/>
</dbReference>
<keyword evidence="4" id="KW-1185">Reference proteome</keyword>
<feature type="signal peptide" evidence="2">
    <location>
        <begin position="1"/>
        <end position="21"/>
    </location>
</feature>
<name>A0A7W7SSB1_9ACTN</name>
<comment type="caution">
    <text evidence="3">The sequence shown here is derived from an EMBL/GenBank/DDBJ whole genome shotgun (WGS) entry which is preliminary data.</text>
</comment>
<dbReference type="Proteomes" id="UP000578819">
    <property type="component" value="Unassembled WGS sequence"/>
</dbReference>
<sequence>MRTIRIVASAMLACLVLSACAQDGPTGTSPTPTASEGTPVTTPPVDPGSTDSGNPSPPPGKSPVPRPPGRTTPPSDTITISGTIIAGVEAGCVLLDRYLLLGGPRELLRAGATVTVTGRVQPGLMTTCQQGTPFVVESAKAA</sequence>
<dbReference type="RefSeq" id="WP_184535845.1">
    <property type="nucleotide sequence ID" value="NZ_JACHJW010000001.1"/>
</dbReference>
<evidence type="ECO:0000313" key="4">
    <source>
        <dbReference type="Proteomes" id="UP000578819"/>
    </source>
</evidence>
<evidence type="ECO:0000313" key="3">
    <source>
        <dbReference type="EMBL" id="MBB4960014.1"/>
    </source>
</evidence>
<feature type="compositionally biased region" description="Pro residues" evidence="1">
    <location>
        <begin position="55"/>
        <end position="71"/>
    </location>
</feature>
<gene>
    <name evidence="3" type="ORF">FHR38_003747</name>
</gene>
<organism evidence="3 4">
    <name type="scientific">Micromonospora polyrhachis</name>
    <dbReference type="NCBI Taxonomy" id="1282883"/>
    <lineage>
        <taxon>Bacteria</taxon>
        <taxon>Bacillati</taxon>
        <taxon>Actinomycetota</taxon>
        <taxon>Actinomycetes</taxon>
        <taxon>Micromonosporales</taxon>
        <taxon>Micromonosporaceae</taxon>
        <taxon>Micromonospora</taxon>
    </lineage>
</organism>
<reference evidence="3 4" key="1">
    <citation type="submission" date="2020-08" db="EMBL/GenBank/DDBJ databases">
        <title>Sequencing the genomes of 1000 actinobacteria strains.</title>
        <authorList>
            <person name="Klenk H.-P."/>
        </authorList>
    </citation>
    <scope>NUCLEOTIDE SEQUENCE [LARGE SCALE GENOMIC DNA]</scope>
    <source>
        <strain evidence="3 4">DSM 45886</strain>
    </source>
</reference>
<feature type="chain" id="PRO_5031513362" evidence="2">
    <location>
        <begin position="22"/>
        <end position="142"/>
    </location>
</feature>
<feature type="region of interest" description="Disordered" evidence="1">
    <location>
        <begin position="23"/>
        <end position="78"/>
    </location>
</feature>
<proteinExistence type="predicted"/>